<dbReference type="EMBL" id="JACHJE010000004">
    <property type="protein sequence ID" value="MBB5125249.1"/>
    <property type="molecule type" value="Genomic_DNA"/>
</dbReference>
<sequence>MAKAPVRADAARNREKIVSIARECFVEQGLEVSLDAVAKRAGVGAGTLYRHFPSREDLIAEVLTAEMGDLEQVFASLRSLDLGGEERLERWSVALRQWMTSYAGLPDPLRASLDAKAGPLGVKCSTVIAWTDALVEQARRDGAVQDFVTGRGFYRAVLGVTWAASASGDPGEADADALERFVRDGWRAAPGI</sequence>
<evidence type="ECO:0000313" key="6">
    <source>
        <dbReference type="EMBL" id="MBB5125249.1"/>
    </source>
</evidence>
<evidence type="ECO:0000259" key="5">
    <source>
        <dbReference type="PROSITE" id="PS50977"/>
    </source>
</evidence>
<name>A0A7W8BPG5_9ACTN</name>
<keyword evidence="7" id="KW-1185">Reference proteome</keyword>
<dbReference type="SUPFAM" id="SSF46689">
    <property type="entry name" value="Homeodomain-like"/>
    <property type="match status" value="1"/>
</dbReference>
<dbReference type="PRINTS" id="PR00455">
    <property type="entry name" value="HTHTETR"/>
</dbReference>
<dbReference type="AlphaFoldDB" id="A0A7W8BPG5"/>
<protein>
    <submittedName>
        <fullName evidence="6">AcrR family transcriptional regulator</fullName>
    </submittedName>
</protein>
<organism evidence="6 7">
    <name type="scientific">Streptomyces griseoloalbus</name>
    <dbReference type="NCBI Taxonomy" id="67303"/>
    <lineage>
        <taxon>Bacteria</taxon>
        <taxon>Bacillati</taxon>
        <taxon>Actinomycetota</taxon>
        <taxon>Actinomycetes</taxon>
        <taxon>Kitasatosporales</taxon>
        <taxon>Streptomycetaceae</taxon>
        <taxon>Streptomyces</taxon>
    </lineage>
</organism>
<dbReference type="Proteomes" id="UP000568022">
    <property type="component" value="Unassembled WGS sequence"/>
</dbReference>
<dbReference type="PANTHER" id="PTHR30055">
    <property type="entry name" value="HTH-TYPE TRANSCRIPTIONAL REGULATOR RUTR"/>
    <property type="match status" value="1"/>
</dbReference>
<keyword evidence="3" id="KW-0804">Transcription</keyword>
<dbReference type="InterPro" id="IPR001647">
    <property type="entry name" value="HTH_TetR"/>
</dbReference>
<keyword evidence="2 4" id="KW-0238">DNA-binding</keyword>
<dbReference type="PANTHER" id="PTHR30055:SF234">
    <property type="entry name" value="HTH-TYPE TRANSCRIPTIONAL REGULATOR BETI"/>
    <property type="match status" value="1"/>
</dbReference>
<dbReference type="Pfam" id="PF00440">
    <property type="entry name" value="TetR_N"/>
    <property type="match status" value="1"/>
</dbReference>
<dbReference type="InterPro" id="IPR050109">
    <property type="entry name" value="HTH-type_TetR-like_transc_reg"/>
</dbReference>
<dbReference type="GO" id="GO:0003700">
    <property type="term" value="F:DNA-binding transcription factor activity"/>
    <property type="evidence" value="ECO:0007669"/>
    <property type="project" value="TreeGrafter"/>
</dbReference>
<dbReference type="InterPro" id="IPR049445">
    <property type="entry name" value="TetR_SbtR-like_C"/>
</dbReference>
<comment type="caution">
    <text evidence="6">The sequence shown here is derived from an EMBL/GenBank/DDBJ whole genome shotgun (WGS) entry which is preliminary data.</text>
</comment>
<keyword evidence="1" id="KW-0805">Transcription regulation</keyword>
<accession>A0A7W8BPG5</accession>
<evidence type="ECO:0000256" key="1">
    <source>
        <dbReference type="ARBA" id="ARBA00023015"/>
    </source>
</evidence>
<evidence type="ECO:0000256" key="4">
    <source>
        <dbReference type="PROSITE-ProRule" id="PRU00335"/>
    </source>
</evidence>
<evidence type="ECO:0000313" key="7">
    <source>
        <dbReference type="Proteomes" id="UP000568022"/>
    </source>
</evidence>
<dbReference type="Gene3D" id="1.10.357.10">
    <property type="entry name" value="Tetracycline Repressor, domain 2"/>
    <property type="match status" value="1"/>
</dbReference>
<dbReference type="GO" id="GO:0000976">
    <property type="term" value="F:transcription cis-regulatory region binding"/>
    <property type="evidence" value="ECO:0007669"/>
    <property type="project" value="TreeGrafter"/>
</dbReference>
<feature type="DNA-binding region" description="H-T-H motif" evidence="4">
    <location>
        <begin position="33"/>
        <end position="52"/>
    </location>
</feature>
<dbReference type="Pfam" id="PF21597">
    <property type="entry name" value="TetR_C_43"/>
    <property type="match status" value="1"/>
</dbReference>
<dbReference type="PROSITE" id="PS50977">
    <property type="entry name" value="HTH_TETR_2"/>
    <property type="match status" value="1"/>
</dbReference>
<gene>
    <name evidence="6" type="ORF">FHS32_001981</name>
</gene>
<evidence type="ECO:0000256" key="3">
    <source>
        <dbReference type="ARBA" id="ARBA00023163"/>
    </source>
</evidence>
<feature type="domain" description="HTH tetR-type" evidence="5">
    <location>
        <begin position="11"/>
        <end position="70"/>
    </location>
</feature>
<dbReference type="InterPro" id="IPR009057">
    <property type="entry name" value="Homeodomain-like_sf"/>
</dbReference>
<reference evidence="6 7" key="1">
    <citation type="submission" date="2020-08" db="EMBL/GenBank/DDBJ databases">
        <title>Genomic Encyclopedia of Type Strains, Phase III (KMG-III): the genomes of soil and plant-associated and newly described type strains.</title>
        <authorList>
            <person name="Whitman W."/>
        </authorList>
    </citation>
    <scope>NUCLEOTIDE SEQUENCE [LARGE SCALE GENOMIC DNA]</scope>
    <source>
        <strain evidence="6 7">CECT 3226</strain>
    </source>
</reference>
<proteinExistence type="predicted"/>
<evidence type="ECO:0000256" key="2">
    <source>
        <dbReference type="ARBA" id="ARBA00023125"/>
    </source>
</evidence>